<gene>
    <name evidence="1" type="ORF">Pan189_16980</name>
</gene>
<accession>A0A517R097</accession>
<dbReference type="EMBL" id="CP036268">
    <property type="protein sequence ID" value="QDT37325.1"/>
    <property type="molecule type" value="Genomic_DNA"/>
</dbReference>
<name>A0A517R097_9PLAN</name>
<dbReference type="KEGG" id="svp:Pan189_16980"/>
<sequence>MATIEKVGFSARRIRKYEVEMEAGPVFLERLTSNAFGWQFHREEPRDRLPRADASARRNESPLN</sequence>
<evidence type="ECO:0000313" key="1">
    <source>
        <dbReference type="EMBL" id="QDT37325.1"/>
    </source>
</evidence>
<dbReference type="AlphaFoldDB" id="A0A517R097"/>
<proteinExistence type="predicted"/>
<evidence type="ECO:0000313" key="2">
    <source>
        <dbReference type="Proteomes" id="UP000317318"/>
    </source>
</evidence>
<dbReference type="Proteomes" id="UP000317318">
    <property type="component" value="Chromosome"/>
</dbReference>
<reference evidence="1 2" key="1">
    <citation type="submission" date="2019-02" db="EMBL/GenBank/DDBJ databases">
        <title>Deep-cultivation of Planctomycetes and their phenomic and genomic characterization uncovers novel biology.</title>
        <authorList>
            <person name="Wiegand S."/>
            <person name="Jogler M."/>
            <person name="Boedeker C."/>
            <person name="Pinto D."/>
            <person name="Vollmers J."/>
            <person name="Rivas-Marin E."/>
            <person name="Kohn T."/>
            <person name="Peeters S.H."/>
            <person name="Heuer A."/>
            <person name="Rast P."/>
            <person name="Oberbeckmann S."/>
            <person name="Bunk B."/>
            <person name="Jeske O."/>
            <person name="Meyerdierks A."/>
            <person name="Storesund J.E."/>
            <person name="Kallscheuer N."/>
            <person name="Luecker S."/>
            <person name="Lage O.M."/>
            <person name="Pohl T."/>
            <person name="Merkel B.J."/>
            <person name="Hornburger P."/>
            <person name="Mueller R.-W."/>
            <person name="Bruemmer F."/>
            <person name="Labrenz M."/>
            <person name="Spormann A.M."/>
            <person name="Op den Camp H."/>
            <person name="Overmann J."/>
            <person name="Amann R."/>
            <person name="Jetten M.S.M."/>
            <person name="Mascher T."/>
            <person name="Medema M.H."/>
            <person name="Devos D.P."/>
            <person name="Kaster A.-K."/>
            <person name="Ovreas L."/>
            <person name="Rohde M."/>
            <person name="Galperin M.Y."/>
            <person name="Jogler C."/>
        </authorList>
    </citation>
    <scope>NUCLEOTIDE SEQUENCE [LARGE SCALE GENOMIC DNA]</scope>
    <source>
        <strain evidence="1 2">Pan189</strain>
    </source>
</reference>
<organism evidence="1 2">
    <name type="scientific">Stratiformator vulcanicus</name>
    <dbReference type="NCBI Taxonomy" id="2527980"/>
    <lineage>
        <taxon>Bacteria</taxon>
        <taxon>Pseudomonadati</taxon>
        <taxon>Planctomycetota</taxon>
        <taxon>Planctomycetia</taxon>
        <taxon>Planctomycetales</taxon>
        <taxon>Planctomycetaceae</taxon>
        <taxon>Stratiformator</taxon>
    </lineage>
</organism>
<protein>
    <submittedName>
        <fullName evidence="1">Uncharacterized protein</fullName>
    </submittedName>
</protein>
<keyword evidence="2" id="KW-1185">Reference proteome</keyword>